<dbReference type="RefSeq" id="WP_238478401.1">
    <property type="nucleotide sequence ID" value="NZ_CP064786.1"/>
</dbReference>
<evidence type="ECO:0000313" key="2">
    <source>
        <dbReference type="Proteomes" id="UP000663586"/>
    </source>
</evidence>
<dbReference type="Proteomes" id="UP000663586">
    <property type="component" value="Chromosome"/>
</dbReference>
<dbReference type="KEGG" id="hara:AArcS_0024"/>
<gene>
    <name evidence="1" type="ORF">AArcS_0024</name>
</gene>
<keyword evidence="2" id="KW-1185">Reference proteome</keyword>
<protein>
    <submittedName>
        <fullName evidence="1">Uncharacterized protein</fullName>
    </submittedName>
</protein>
<dbReference type="EMBL" id="CP064786">
    <property type="protein sequence ID" value="QSG01266.1"/>
    <property type="molecule type" value="Genomic_DNA"/>
</dbReference>
<sequence length="109" mass="12084">MARNSYEITETIGGFEEGVILDVTARFGDWHMYELKLEPRATGRRSNTVVVTDRKAGFSETEILDETARIGDWHELELSFEPVSGSGADGGRVEITADELHEIADPVES</sequence>
<name>A0A897MST8_9EURY</name>
<proteinExistence type="predicted"/>
<reference evidence="1" key="1">
    <citation type="submission" date="2020-11" db="EMBL/GenBank/DDBJ databases">
        <title>Carbohydrate-dependent, anaerobic sulfur respiration: A novel catabolism in halophilic archaea.</title>
        <authorList>
            <person name="Sorokin D.Y."/>
            <person name="Messina E."/>
            <person name="Smedile F."/>
            <person name="La Cono V."/>
            <person name="Hallsworth J.E."/>
            <person name="Yakimov M.M."/>
        </authorList>
    </citation>
    <scope>NUCLEOTIDE SEQUENCE</scope>
    <source>
        <strain evidence="1">AArc-S</strain>
    </source>
</reference>
<organism evidence="1 2">
    <name type="scientific">Natranaeroarchaeum sulfidigenes</name>
    <dbReference type="NCBI Taxonomy" id="2784880"/>
    <lineage>
        <taxon>Archaea</taxon>
        <taxon>Methanobacteriati</taxon>
        <taxon>Methanobacteriota</taxon>
        <taxon>Stenosarchaea group</taxon>
        <taxon>Halobacteria</taxon>
        <taxon>Halobacteriales</taxon>
        <taxon>Natronoarchaeaceae</taxon>
        <taxon>Natranaeroarchaeum</taxon>
    </lineage>
</organism>
<dbReference type="GeneID" id="70683411"/>
<evidence type="ECO:0000313" key="1">
    <source>
        <dbReference type="EMBL" id="QSG01266.1"/>
    </source>
</evidence>
<dbReference type="AlphaFoldDB" id="A0A897MST8"/>
<accession>A0A897MST8</accession>